<organism evidence="5 13">
    <name type="scientific">Rotaria socialis</name>
    <dbReference type="NCBI Taxonomy" id="392032"/>
    <lineage>
        <taxon>Eukaryota</taxon>
        <taxon>Metazoa</taxon>
        <taxon>Spiralia</taxon>
        <taxon>Gnathifera</taxon>
        <taxon>Rotifera</taxon>
        <taxon>Eurotatoria</taxon>
        <taxon>Bdelloidea</taxon>
        <taxon>Philodinida</taxon>
        <taxon>Philodinidae</taxon>
        <taxon>Rotaria</taxon>
    </lineage>
</organism>
<dbReference type="EMBL" id="CAJOBR010000405">
    <property type="protein sequence ID" value="CAF4505555.1"/>
    <property type="molecule type" value="Genomic_DNA"/>
</dbReference>
<dbReference type="Proteomes" id="UP000663865">
    <property type="component" value="Unassembled WGS sequence"/>
</dbReference>
<evidence type="ECO:0000259" key="2">
    <source>
        <dbReference type="PROSITE" id="PS50222"/>
    </source>
</evidence>
<dbReference type="Pfam" id="PF13499">
    <property type="entry name" value="EF-hand_7"/>
    <property type="match status" value="1"/>
</dbReference>
<dbReference type="EMBL" id="CAJNYV010006180">
    <property type="protein sequence ID" value="CAF3807622.1"/>
    <property type="molecule type" value="Genomic_DNA"/>
</dbReference>
<dbReference type="OrthoDB" id="10039799at2759"/>
<dbReference type="InterPro" id="IPR002048">
    <property type="entry name" value="EF_hand_dom"/>
</dbReference>
<proteinExistence type="predicted"/>
<dbReference type="GO" id="GO:0005509">
    <property type="term" value="F:calcium ion binding"/>
    <property type="evidence" value="ECO:0007669"/>
    <property type="project" value="InterPro"/>
</dbReference>
<dbReference type="Proteomes" id="UP000663873">
    <property type="component" value="Unassembled WGS sequence"/>
</dbReference>
<dbReference type="Gene3D" id="1.10.238.10">
    <property type="entry name" value="EF-hand"/>
    <property type="match status" value="1"/>
</dbReference>
<name>A0A818BNY0_9BILA</name>
<keyword evidence="1" id="KW-0106">Calcium</keyword>
<dbReference type="EMBL" id="CAJOBS010000253">
    <property type="protein sequence ID" value="CAF4535636.1"/>
    <property type="molecule type" value="Genomic_DNA"/>
</dbReference>
<evidence type="ECO:0000256" key="1">
    <source>
        <dbReference type="ARBA" id="ARBA00022837"/>
    </source>
</evidence>
<evidence type="ECO:0000313" key="9">
    <source>
        <dbReference type="EMBL" id="CAF4252127.1"/>
    </source>
</evidence>
<reference evidence="5" key="1">
    <citation type="submission" date="2021-02" db="EMBL/GenBank/DDBJ databases">
        <authorList>
            <person name="Nowell W R."/>
        </authorList>
    </citation>
    <scope>NUCLEOTIDE SEQUENCE</scope>
</reference>
<dbReference type="Proteomes" id="UP000663838">
    <property type="component" value="Unassembled WGS sequence"/>
</dbReference>
<dbReference type="InterPro" id="IPR018247">
    <property type="entry name" value="EF_Hand_1_Ca_BS"/>
</dbReference>
<evidence type="ECO:0000313" key="13">
    <source>
        <dbReference type="Proteomes" id="UP000663869"/>
    </source>
</evidence>
<protein>
    <recommendedName>
        <fullName evidence="2">EF-hand domain-containing protein</fullName>
    </recommendedName>
</protein>
<evidence type="ECO:0000313" key="14">
    <source>
        <dbReference type="Proteomes" id="UP000663873"/>
    </source>
</evidence>
<evidence type="ECO:0000313" key="10">
    <source>
        <dbReference type="EMBL" id="CAF4354737.1"/>
    </source>
</evidence>
<dbReference type="Proteomes" id="UP000663862">
    <property type="component" value="Unassembled WGS sequence"/>
</dbReference>
<keyword evidence="14" id="KW-1185">Reference proteome</keyword>
<evidence type="ECO:0000313" key="7">
    <source>
        <dbReference type="EMBL" id="CAF3807622.1"/>
    </source>
</evidence>
<evidence type="ECO:0000313" key="4">
    <source>
        <dbReference type="EMBL" id="CAF3308363.1"/>
    </source>
</evidence>
<accession>A0A818BNY0</accession>
<evidence type="ECO:0000313" key="12">
    <source>
        <dbReference type="EMBL" id="CAF4535636.1"/>
    </source>
</evidence>
<dbReference type="EMBL" id="CAJOBQ010000436">
    <property type="protein sequence ID" value="CAF4354737.1"/>
    <property type="molecule type" value="Genomic_DNA"/>
</dbReference>
<dbReference type="EMBL" id="CAJNYU010001229">
    <property type="protein sequence ID" value="CAF3421592.1"/>
    <property type="molecule type" value="Genomic_DNA"/>
</dbReference>
<dbReference type="EMBL" id="CAJOBP010000182">
    <property type="protein sequence ID" value="CAF4136747.1"/>
    <property type="molecule type" value="Genomic_DNA"/>
</dbReference>
<dbReference type="Proteomes" id="UP000663848">
    <property type="component" value="Unassembled WGS sequence"/>
</dbReference>
<evidence type="ECO:0000313" key="5">
    <source>
        <dbReference type="EMBL" id="CAF3421592.1"/>
    </source>
</evidence>
<dbReference type="Proteomes" id="UP000663869">
    <property type="component" value="Unassembled WGS sequence"/>
</dbReference>
<evidence type="ECO:0000313" key="6">
    <source>
        <dbReference type="EMBL" id="CAF3703049.1"/>
    </source>
</evidence>
<dbReference type="Proteomes" id="UP000663833">
    <property type="component" value="Unassembled WGS sequence"/>
</dbReference>
<dbReference type="Proteomes" id="UP000663825">
    <property type="component" value="Unassembled WGS sequence"/>
</dbReference>
<dbReference type="EMBL" id="CAJNYD010000958">
    <property type="protein sequence ID" value="CAF3308363.1"/>
    <property type="molecule type" value="Genomic_DNA"/>
</dbReference>
<dbReference type="EMBL" id="CAJNYT010004937">
    <property type="protein sequence ID" value="CAF3703049.1"/>
    <property type="molecule type" value="Genomic_DNA"/>
</dbReference>
<dbReference type="PROSITE" id="PS50222">
    <property type="entry name" value="EF_HAND_2"/>
    <property type="match status" value="1"/>
</dbReference>
<evidence type="ECO:0000313" key="8">
    <source>
        <dbReference type="EMBL" id="CAF4136747.1"/>
    </source>
</evidence>
<dbReference type="PROSITE" id="PS00018">
    <property type="entry name" value="EF_HAND_1"/>
    <property type="match status" value="2"/>
</dbReference>
<gene>
    <name evidence="5" type="ORF">FME351_LOCUS10963</name>
    <name evidence="6" type="ORF">GRG538_LOCUS28481</name>
    <name evidence="9" type="ORF">HFQ381_LOCUS10522</name>
    <name evidence="7" type="ORF">KIK155_LOCUS32803</name>
    <name evidence="4" type="ORF">LUA448_LOCUS8743</name>
    <name evidence="11" type="ORF">QYT958_LOCUS5049</name>
    <name evidence="3" type="ORF">TIS948_LOCUS9225</name>
    <name evidence="12" type="ORF">TOA249_LOCUS6077</name>
    <name evidence="10" type="ORF">TSG867_LOCUS9793</name>
    <name evidence="8" type="ORF">UJA718_LOCUS2622</name>
</gene>
<comment type="caution">
    <text evidence="5">The sequence shown here is derived from an EMBL/GenBank/DDBJ whole genome shotgun (WGS) entry which is preliminary data.</text>
</comment>
<feature type="domain" description="EF-hand" evidence="2">
    <location>
        <begin position="22"/>
        <end position="57"/>
    </location>
</feature>
<sequence length="105" mass="11459">MASEEDAADAMPSHIDINDISKTFGDPAQLFQLLDKNNDGRITKEDLQLLLEQFGVPGAASNIVSKYIFQQLDANHNGIIETSDLANAGNILWNLLKKKQSSASD</sequence>
<evidence type="ECO:0000313" key="11">
    <source>
        <dbReference type="EMBL" id="CAF4505555.1"/>
    </source>
</evidence>
<dbReference type="SUPFAM" id="SSF47473">
    <property type="entry name" value="EF-hand"/>
    <property type="match status" value="1"/>
</dbReference>
<dbReference type="EMBL" id="CAJNXB010001192">
    <property type="protein sequence ID" value="CAF3142251.1"/>
    <property type="molecule type" value="Genomic_DNA"/>
</dbReference>
<evidence type="ECO:0000313" key="3">
    <source>
        <dbReference type="EMBL" id="CAF3142251.1"/>
    </source>
</evidence>
<dbReference type="Proteomes" id="UP000663872">
    <property type="component" value="Unassembled WGS sequence"/>
</dbReference>
<dbReference type="AlphaFoldDB" id="A0A818BNY0"/>
<dbReference type="EMBL" id="CAJOBO010000583">
    <property type="protein sequence ID" value="CAF4252127.1"/>
    <property type="molecule type" value="Genomic_DNA"/>
</dbReference>
<dbReference type="InterPro" id="IPR011992">
    <property type="entry name" value="EF-hand-dom_pair"/>
</dbReference>
<dbReference type="Proteomes" id="UP000663851">
    <property type="component" value="Unassembled WGS sequence"/>
</dbReference>